<comment type="caution">
    <text evidence="2">The sequence shown here is derived from an EMBL/GenBank/DDBJ whole genome shotgun (WGS) entry which is preliminary data.</text>
</comment>
<sequence length="202" mass="21303">MVSRRRNPPHPGRCLGLVYVVLGQVGWFTCVLSAAKGDGWIGVALVAAMAAGHLCLDRRPLRETGFLVAVTVLGFGWESCVYRTGWIAYPNGVLVPGFAPYWMAGLWALFALQINPVFASLHRRRLLCAMLGAVGGPLSFRAGAALGAVQFIDIWRALALIGAGWAVMLPGLIWLGKAMGSGPPAAGPTTGATSGSRETSRT</sequence>
<evidence type="ECO:0000313" key="2">
    <source>
        <dbReference type="EMBL" id="MDN4575691.1"/>
    </source>
</evidence>
<feature type="transmembrane region" description="Helical" evidence="1">
    <location>
        <begin position="68"/>
        <end position="89"/>
    </location>
</feature>
<keyword evidence="4" id="KW-1185">Reference proteome</keyword>
<dbReference type="Pfam" id="PF11086">
    <property type="entry name" value="DUF2878"/>
    <property type="match status" value="1"/>
</dbReference>
<dbReference type="InterPro" id="IPR021306">
    <property type="entry name" value="DUF2878"/>
</dbReference>
<dbReference type="Proteomes" id="UP001172791">
    <property type="component" value="Unassembled WGS sequence"/>
</dbReference>
<dbReference type="EMBL" id="QAID01000045">
    <property type="protein sequence ID" value="MDN4580793.1"/>
    <property type="molecule type" value="Genomic_DNA"/>
</dbReference>
<evidence type="ECO:0000256" key="1">
    <source>
        <dbReference type="SAM" id="Phobius"/>
    </source>
</evidence>
<keyword evidence="1" id="KW-0472">Membrane</keyword>
<evidence type="ECO:0000313" key="3">
    <source>
        <dbReference type="EMBL" id="MDN4580793.1"/>
    </source>
</evidence>
<organism evidence="2 5">
    <name type="scientific">Pandoraea cepalis</name>
    <dbReference type="NCBI Taxonomy" id="2508294"/>
    <lineage>
        <taxon>Bacteria</taxon>
        <taxon>Pseudomonadati</taxon>
        <taxon>Pseudomonadota</taxon>
        <taxon>Betaproteobacteria</taxon>
        <taxon>Burkholderiales</taxon>
        <taxon>Burkholderiaceae</taxon>
        <taxon>Pandoraea</taxon>
    </lineage>
</organism>
<name>A0AAW7MT09_9BURK</name>
<dbReference type="RefSeq" id="WP_301236318.1">
    <property type="nucleotide sequence ID" value="NZ_QAIC01000042.1"/>
</dbReference>
<feature type="transmembrane region" description="Helical" evidence="1">
    <location>
        <begin position="12"/>
        <end position="34"/>
    </location>
</feature>
<dbReference type="EMBL" id="QAIC01000042">
    <property type="protein sequence ID" value="MDN4575691.1"/>
    <property type="molecule type" value="Genomic_DNA"/>
</dbReference>
<feature type="transmembrane region" description="Helical" evidence="1">
    <location>
        <begin position="101"/>
        <end position="119"/>
    </location>
</feature>
<dbReference type="AlphaFoldDB" id="A0AAW7MT09"/>
<keyword evidence="1" id="KW-1133">Transmembrane helix</keyword>
<evidence type="ECO:0000313" key="4">
    <source>
        <dbReference type="Proteomes" id="UP001172788"/>
    </source>
</evidence>
<accession>A0AAW7MT09</accession>
<reference evidence="2" key="1">
    <citation type="submission" date="2018-04" db="EMBL/GenBank/DDBJ databases">
        <authorList>
            <person name="Jy Z."/>
        </authorList>
    </citation>
    <scope>NUCLEOTIDE SEQUENCE</scope>
    <source>
        <strain evidence="3">AS13</strain>
        <strain evidence="2">LA18</strain>
    </source>
</reference>
<protein>
    <submittedName>
        <fullName evidence="2">DUF2878 domain-containing protein</fullName>
    </submittedName>
</protein>
<keyword evidence="1" id="KW-0812">Transmembrane</keyword>
<proteinExistence type="predicted"/>
<feature type="transmembrane region" description="Helical" evidence="1">
    <location>
        <begin position="40"/>
        <end position="56"/>
    </location>
</feature>
<dbReference type="Proteomes" id="UP001172788">
    <property type="component" value="Unassembled WGS sequence"/>
</dbReference>
<gene>
    <name evidence="2" type="ORF">DBA34_20815</name>
    <name evidence="3" type="ORF">DBB29_22060</name>
</gene>
<evidence type="ECO:0000313" key="5">
    <source>
        <dbReference type="Proteomes" id="UP001172791"/>
    </source>
</evidence>
<feature type="transmembrane region" description="Helical" evidence="1">
    <location>
        <begin position="126"/>
        <end position="148"/>
    </location>
</feature>
<feature type="transmembrane region" description="Helical" evidence="1">
    <location>
        <begin position="154"/>
        <end position="175"/>
    </location>
</feature>